<gene>
    <name evidence="3" type="ORF">FBEOM_5491</name>
</gene>
<accession>A0A9P5AKR5</accession>
<feature type="compositionally biased region" description="Basic and acidic residues" evidence="1">
    <location>
        <begin position="801"/>
        <end position="819"/>
    </location>
</feature>
<feature type="transmembrane region" description="Helical" evidence="2">
    <location>
        <begin position="46"/>
        <end position="68"/>
    </location>
</feature>
<dbReference type="EMBL" id="PVQB02000234">
    <property type="protein sequence ID" value="KAF4340551.1"/>
    <property type="molecule type" value="Genomic_DNA"/>
</dbReference>
<organism evidence="3 4">
    <name type="scientific">Fusarium beomiforme</name>
    <dbReference type="NCBI Taxonomy" id="44412"/>
    <lineage>
        <taxon>Eukaryota</taxon>
        <taxon>Fungi</taxon>
        <taxon>Dikarya</taxon>
        <taxon>Ascomycota</taxon>
        <taxon>Pezizomycotina</taxon>
        <taxon>Sordariomycetes</taxon>
        <taxon>Hypocreomycetidae</taxon>
        <taxon>Hypocreales</taxon>
        <taxon>Nectriaceae</taxon>
        <taxon>Fusarium</taxon>
        <taxon>Fusarium burgessii species complex</taxon>
    </lineage>
</organism>
<feature type="compositionally biased region" description="Polar residues" evidence="1">
    <location>
        <begin position="463"/>
        <end position="472"/>
    </location>
</feature>
<evidence type="ECO:0000256" key="1">
    <source>
        <dbReference type="SAM" id="MobiDB-lite"/>
    </source>
</evidence>
<reference evidence="3" key="1">
    <citation type="journal article" date="2017" name="Mycologia">
        <title>Fusarium algeriense, sp. nov., a novel toxigenic crown rot pathogen of durum wheat from Algeria is nested in the Fusarium burgessii species complex.</title>
        <authorList>
            <person name="Laraba I."/>
            <person name="Keddad A."/>
            <person name="Boureghda H."/>
            <person name="Abdallah N."/>
            <person name="Vaughan M.M."/>
            <person name="Proctor R.H."/>
            <person name="Busman M."/>
            <person name="O'Donnell K."/>
        </authorList>
    </citation>
    <scope>NUCLEOTIDE SEQUENCE</scope>
    <source>
        <strain evidence="3">NRRL 25174</strain>
    </source>
</reference>
<feature type="compositionally biased region" description="Low complexity" evidence="1">
    <location>
        <begin position="864"/>
        <end position="877"/>
    </location>
</feature>
<feature type="compositionally biased region" description="Polar residues" evidence="1">
    <location>
        <begin position="1000"/>
        <end position="1009"/>
    </location>
</feature>
<keyword evidence="2" id="KW-0812">Transmembrane</keyword>
<proteinExistence type="predicted"/>
<evidence type="ECO:0000313" key="3">
    <source>
        <dbReference type="EMBL" id="KAF4340551.1"/>
    </source>
</evidence>
<feature type="compositionally biased region" description="Basic and acidic residues" evidence="1">
    <location>
        <begin position="367"/>
        <end position="377"/>
    </location>
</feature>
<name>A0A9P5AKR5_9HYPO</name>
<feature type="compositionally biased region" description="Basic and acidic residues" evidence="1">
    <location>
        <begin position="444"/>
        <end position="460"/>
    </location>
</feature>
<keyword evidence="4" id="KW-1185">Reference proteome</keyword>
<feature type="compositionally biased region" description="Basic and acidic residues" evidence="1">
    <location>
        <begin position="720"/>
        <end position="732"/>
    </location>
</feature>
<feature type="region of interest" description="Disordered" evidence="1">
    <location>
        <begin position="921"/>
        <end position="1019"/>
    </location>
</feature>
<dbReference type="Proteomes" id="UP000730481">
    <property type="component" value="Unassembled WGS sequence"/>
</dbReference>
<keyword evidence="2" id="KW-0472">Membrane</keyword>
<feature type="region of interest" description="Disordered" evidence="1">
    <location>
        <begin position="697"/>
        <end position="899"/>
    </location>
</feature>
<feature type="compositionally biased region" description="Polar residues" evidence="1">
    <location>
        <begin position="922"/>
        <end position="937"/>
    </location>
</feature>
<keyword evidence="2" id="KW-1133">Transmembrane helix</keyword>
<feature type="transmembrane region" description="Helical" evidence="2">
    <location>
        <begin position="74"/>
        <end position="94"/>
    </location>
</feature>
<sequence length="1070" mass="117582">MARGTNLTRARYLLPLDENCQWDSIFTIHECFDKEYNSIVVITVTVLYRLLTWMPNIFLAALAITLFGRRPASLIPLIVSTIVLFLLVLIPIVFRDEYESHRQVAGPFFSEMRRIWVYLSMPITPTYFASVKFWICQGVEMARKNLVSFRDEICNLTEFEFRYPDLPDGDITNPQPGDTRAERWMRPLIAEFEKIRQQINDTKACLAWKGIRSREPPAKQRIRQQSGLSSRPSPSPRQQTIPRIFRASSPDSPKTGRELRDELRSRGFRYRDQRFSVYKDRSTQTEPADAIKPAAQPYVTRGVQTDLKESPAQKEPETPVTVPKLPVSQPGAEPASPEDKPSSPDKGKAWDGPKPTINSNLVIVSEAEAKVKVKEPESSAAPTPVPSAIPLPDSPMPEPEVEPKPTRTPIIVNTPPKLIELFLRTTAPVLSPTPTLAPALRTPTRQDPDHPAKPIPETHKGTHQTLKSPTRQLRSKENAGRRNHLPDGSIRKIRRTSKDEARLEEITPKIIDPTTTSTVTSNVEPPRPNNPEGLNISQRIPVFGTTTSGPEETLPHPIDGMETALAPTPFRLPFPSTPRHSVFERTSIEPVRPLEMRQLAGSDSTNVSSMTNHIDISLGEIMPQGAKIVPPDKDKEMIDCPESDPVESVDMDTQQKEALEVLPTDDAQMIDAERPSPEAQQRIGEAALEVFGSLMDFSDEGSLGSSAPGSDLMEYSGQESPDHTAPKPEHLKNPMSGISAGDVQDEKDDGVILTKLKASKFKDSEKDTQDAQSSSTQPPSTQLPSIKPKPSSINDPLLEAFHARAADTKVEPTKQDRYDTVLVPNDLDPLDPVKLATTEELAGRKIAKPKSRSDKSAPFVETFSHSVSQGGSSQQPQRHTQDQISHQTPVQAPERKTIDIVEMDEAALGILDLAKSMGITETHVQSTDSQETNTQGTDKQDSAISGPEIKEQTATAKPAESAALSSQQPQSNSASMLLAGSQPSPIPPTPTRTLLPEVVAQQQTSTENGSAVEAGPSDIQKLPKFSPIVMGGLMLPGGNTKYNPTAIVTPATEQAGPVPSPENIAEPRRK</sequence>
<feature type="compositionally biased region" description="Polar residues" evidence="1">
    <location>
        <begin position="514"/>
        <end position="523"/>
    </location>
</feature>
<feature type="compositionally biased region" description="Low complexity" evidence="1">
    <location>
        <begin position="223"/>
        <end position="243"/>
    </location>
</feature>
<feature type="transmembrane region" description="Helical" evidence="2">
    <location>
        <begin position="115"/>
        <end position="135"/>
    </location>
</feature>
<dbReference type="AlphaFoldDB" id="A0A9P5AKR5"/>
<evidence type="ECO:0000313" key="4">
    <source>
        <dbReference type="Proteomes" id="UP000730481"/>
    </source>
</evidence>
<feature type="compositionally biased region" description="Pro residues" evidence="1">
    <location>
        <begin position="383"/>
        <end position="398"/>
    </location>
</feature>
<dbReference type="OrthoDB" id="5102069at2759"/>
<feature type="region of interest" description="Disordered" evidence="1">
    <location>
        <begin position="1049"/>
        <end position="1070"/>
    </location>
</feature>
<feature type="region of interest" description="Disordered" evidence="1">
    <location>
        <begin position="430"/>
        <end position="501"/>
    </location>
</feature>
<feature type="compositionally biased region" description="Polar residues" evidence="1">
    <location>
        <begin position="963"/>
        <end position="975"/>
    </location>
</feature>
<feature type="region of interest" description="Disordered" evidence="1">
    <location>
        <begin position="215"/>
        <end position="412"/>
    </location>
</feature>
<feature type="compositionally biased region" description="Basic and acidic residues" evidence="1">
    <location>
        <begin position="254"/>
        <end position="283"/>
    </location>
</feature>
<feature type="compositionally biased region" description="Basic and acidic residues" evidence="1">
    <location>
        <begin position="306"/>
        <end position="317"/>
    </location>
</feature>
<protein>
    <submittedName>
        <fullName evidence="3">Uncharacterized protein</fullName>
    </submittedName>
</protein>
<evidence type="ECO:0000256" key="2">
    <source>
        <dbReference type="SAM" id="Phobius"/>
    </source>
</evidence>
<reference evidence="3" key="2">
    <citation type="submission" date="2020-02" db="EMBL/GenBank/DDBJ databases">
        <title>Identification and distribution of gene clusters putatively required for synthesis of sphingolipid metabolism inhibitors in phylogenetically diverse species of the filamentous fungus Fusarium.</title>
        <authorList>
            <person name="Kim H.-S."/>
            <person name="Busman M."/>
            <person name="Brown D.W."/>
            <person name="Divon H."/>
            <person name="Uhlig S."/>
            <person name="Proctor R.H."/>
        </authorList>
    </citation>
    <scope>NUCLEOTIDE SEQUENCE</scope>
    <source>
        <strain evidence="3">NRRL 25174</strain>
    </source>
</reference>
<feature type="compositionally biased region" description="Basic and acidic residues" evidence="1">
    <location>
        <begin position="337"/>
        <end position="351"/>
    </location>
</feature>
<feature type="compositionally biased region" description="Low complexity" evidence="1">
    <location>
        <begin position="430"/>
        <end position="443"/>
    </location>
</feature>
<feature type="compositionally biased region" description="Low complexity" evidence="1">
    <location>
        <begin position="772"/>
        <end position="785"/>
    </location>
</feature>
<feature type="region of interest" description="Disordered" evidence="1">
    <location>
        <begin position="514"/>
        <end position="537"/>
    </location>
</feature>
<feature type="compositionally biased region" description="Basic and acidic residues" evidence="1">
    <location>
        <begin position="760"/>
        <end position="769"/>
    </location>
</feature>
<comment type="caution">
    <text evidence="3">The sequence shown here is derived from an EMBL/GenBank/DDBJ whole genome shotgun (WGS) entry which is preliminary data.</text>
</comment>